<dbReference type="SUPFAM" id="SSF46689">
    <property type="entry name" value="Homeodomain-like"/>
    <property type="match status" value="1"/>
</dbReference>
<comment type="caution">
    <text evidence="5">The sequence shown here is derived from an EMBL/GenBank/DDBJ whole genome shotgun (WGS) entry which is preliminary data.</text>
</comment>
<evidence type="ECO:0000256" key="1">
    <source>
        <dbReference type="ARBA" id="ARBA00023015"/>
    </source>
</evidence>
<dbReference type="Proteomes" id="UP001159329">
    <property type="component" value="Unassembled WGS sequence"/>
</dbReference>
<dbReference type="InterPro" id="IPR018060">
    <property type="entry name" value="HTH_AraC"/>
</dbReference>
<keyword evidence="2" id="KW-0238">DNA-binding</keyword>
<dbReference type="Pfam" id="PF12833">
    <property type="entry name" value="HTH_18"/>
    <property type="match status" value="1"/>
</dbReference>
<dbReference type="Gene3D" id="1.10.10.60">
    <property type="entry name" value="Homeodomain-like"/>
    <property type="match status" value="1"/>
</dbReference>
<evidence type="ECO:0000313" key="6">
    <source>
        <dbReference type="Proteomes" id="UP001159329"/>
    </source>
</evidence>
<sequence length="343" mass="39798">MKKGFSVHKYVVSNNRKGFYLWTIKSGKHELFESISKEWASLDSFPGDRIPLEIVSNEINKMATLANEPNLGLEVIASGDVTQSPLYNVMSISLGPILNRNISLPFIFIVRLVVHYFKILTEVVSIELQENQDKISLIFKPNLPEIFSYHQIEGAMFDVARLIAKLQKYWPHQIEFQHKPQPVNLNIYLKTFRGYPLFEKQDNKLIYNATAYTALDVSIFINPFINSIENQFPEVSYKEKISLILCTTLGVLTPNIKHIAMSMNLSVKTLQRRLKDEDTSFNEILLEERKKRVIEYLKTQQFTSQHMSTLLGYKAKSQFLKAFQTWFGMTPKEYKTRFLNPVL</sequence>
<gene>
    <name evidence="5" type="ORF">N7644_08720</name>
</gene>
<protein>
    <submittedName>
        <fullName evidence="5">Helix-turn-helix domain-containing protein</fullName>
    </submittedName>
</protein>
<dbReference type="PANTHER" id="PTHR47894:SF1">
    <property type="entry name" value="HTH-TYPE TRANSCRIPTIONAL REGULATOR VQSM"/>
    <property type="match status" value="1"/>
</dbReference>
<proteinExistence type="predicted"/>
<dbReference type="GO" id="GO:0005829">
    <property type="term" value="C:cytosol"/>
    <property type="evidence" value="ECO:0007669"/>
    <property type="project" value="TreeGrafter"/>
</dbReference>
<dbReference type="PANTHER" id="PTHR47894">
    <property type="entry name" value="HTH-TYPE TRANSCRIPTIONAL REGULATOR GADX"/>
    <property type="match status" value="1"/>
</dbReference>
<feature type="domain" description="HTH araC/xylS-type" evidence="4">
    <location>
        <begin position="239"/>
        <end position="337"/>
    </location>
</feature>
<dbReference type="AlphaFoldDB" id="A0AA42I7T5"/>
<dbReference type="EMBL" id="JAOEEO010000001">
    <property type="protein sequence ID" value="MDH0563774.1"/>
    <property type="molecule type" value="Genomic_DNA"/>
</dbReference>
<dbReference type="GO" id="GO:0000976">
    <property type="term" value="F:transcription cis-regulatory region binding"/>
    <property type="evidence" value="ECO:0007669"/>
    <property type="project" value="TreeGrafter"/>
</dbReference>
<dbReference type="InterPro" id="IPR009057">
    <property type="entry name" value="Homeodomain-like_sf"/>
</dbReference>
<name>A0AA42I7T5_9GAMM</name>
<reference evidence="5" key="1">
    <citation type="submission" date="2022-09" db="EMBL/GenBank/DDBJ databases">
        <title>Intensive care unit water sources are persistently colonized with multi-drug resistant bacteria and are the site of extensive horizontal gene transfer of antibiotic resistance genes.</title>
        <authorList>
            <person name="Diorio-Toth L."/>
        </authorList>
    </citation>
    <scope>NUCLEOTIDE SEQUENCE</scope>
    <source>
        <strain evidence="5">GD04005</strain>
    </source>
</reference>
<dbReference type="GO" id="GO:0003700">
    <property type="term" value="F:DNA-binding transcription factor activity"/>
    <property type="evidence" value="ECO:0007669"/>
    <property type="project" value="InterPro"/>
</dbReference>
<evidence type="ECO:0000256" key="3">
    <source>
        <dbReference type="ARBA" id="ARBA00023163"/>
    </source>
</evidence>
<dbReference type="SMART" id="SM00342">
    <property type="entry name" value="HTH_ARAC"/>
    <property type="match status" value="1"/>
</dbReference>
<evidence type="ECO:0000256" key="2">
    <source>
        <dbReference type="ARBA" id="ARBA00023125"/>
    </source>
</evidence>
<evidence type="ECO:0000259" key="4">
    <source>
        <dbReference type="PROSITE" id="PS01124"/>
    </source>
</evidence>
<organism evidence="5 6">
    <name type="scientific">Acinetobacter courvalinii</name>
    <dbReference type="NCBI Taxonomy" id="280147"/>
    <lineage>
        <taxon>Bacteria</taxon>
        <taxon>Pseudomonadati</taxon>
        <taxon>Pseudomonadota</taxon>
        <taxon>Gammaproteobacteria</taxon>
        <taxon>Moraxellales</taxon>
        <taxon>Moraxellaceae</taxon>
        <taxon>Acinetobacter</taxon>
    </lineage>
</organism>
<dbReference type="PROSITE" id="PS01124">
    <property type="entry name" value="HTH_ARAC_FAMILY_2"/>
    <property type="match status" value="1"/>
</dbReference>
<accession>A0AA42I7T5</accession>
<evidence type="ECO:0000313" key="5">
    <source>
        <dbReference type="EMBL" id="MDH0563774.1"/>
    </source>
</evidence>
<dbReference type="RefSeq" id="WP_279695094.1">
    <property type="nucleotide sequence ID" value="NZ_JAOEEO010000001.1"/>
</dbReference>
<keyword evidence="3" id="KW-0804">Transcription</keyword>
<keyword evidence="1" id="KW-0805">Transcription regulation</keyword>